<dbReference type="PROSITE" id="PS50949">
    <property type="entry name" value="HTH_GNTR"/>
    <property type="match status" value="1"/>
</dbReference>
<name>A0A942TJE9_9BACI</name>
<dbReference type="SMART" id="SM00895">
    <property type="entry name" value="FCD"/>
    <property type="match status" value="1"/>
</dbReference>
<dbReference type="SUPFAM" id="SSF48008">
    <property type="entry name" value="GntR ligand-binding domain-like"/>
    <property type="match status" value="1"/>
</dbReference>
<evidence type="ECO:0000259" key="4">
    <source>
        <dbReference type="PROSITE" id="PS50949"/>
    </source>
</evidence>
<dbReference type="PRINTS" id="PR00035">
    <property type="entry name" value="HTHGNTR"/>
</dbReference>
<dbReference type="CDD" id="cd07377">
    <property type="entry name" value="WHTH_GntR"/>
    <property type="match status" value="1"/>
</dbReference>
<dbReference type="InterPro" id="IPR000524">
    <property type="entry name" value="Tscrpt_reg_HTH_GntR"/>
</dbReference>
<dbReference type="EMBL" id="JAGYPG010000003">
    <property type="protein sequence ID" value="MBS4197152.1"/>
    <property type="molecule type" value="Genomic_DNA"/>
</dbReference>
<evidence type="ECO:0000256" key="1">
    <source>
        <dbReference type="ARBA" id="ARBA00023015"/>
    </source>
</evidence>
<dbReference type="Proteomes" id="UP000681414">
    <property type="component" value="Unassembled WGS sequence"/>
</dbReference>
<dbReference type="InterPro" id="IPR036388">
    <property type="entry name" value="WH-like_DNA-bd_sf"/>
</dbReference>
<feature type="domain" description="HTH gntR-type" evidence="4">
    <location>
        <begin position="7"/>
        <end position="75"/>
    </location>
</feature>
<dbReference type="SMART" id="SM00345">
    <property type="entry name" value="HTH_GNTR"/>
    <property type="match status" value="1"/>
</dbReference>
<dbReference type="PANTHER" id="PTHR43537">
    <property type="entry name" value="TRANSCRIPTIONAL REGULATOR, GNTR FAMILY"/>
    <property type="match status" value="1"/>
</dbReference>
<accession>A0A942TJE9</accession>
<keyword evidence="6" id="KW-1185">Reference proteome</keyword>
<comment type="caution">
    <text evidence="5">The sequence shown here is derived from an EMBL/GenBank/DDBJ whole genome shotgun (WGS) entry which is preliminary data.</text>
</comment>
<reference evidence="5 6" key="1">
    <citation type="submission" date="2021-05" db="EMBL/GenBank/DDBJ databases">
        <title>Novel Bacillus species.</title>
        <authorList>
            <person name="Liu G."/>
        </authorList>
    </citation>
    <scope>NUCLEOTIDE SEQUENCE [LARGE SCALE GENOMIC DNA]</scope>
    <source>
        <strain evidence="6">FJAT-49780</strain>
    </source>
</reference>
<dbReference type="InterPro" id="IPR008920">
    <property type="entry name" value="TF_FadR/GntR_C"/>
</dbReference>
<keyword evidence="2" id="KW-0238">DNA-binding</keyword>
<dbReference type="Gene3D" id="1.20.120.530">
    <property type="entry name" value="GntR ligand-binding domain-like"/>
    <property type="match status" value="1"/>
</dbReference>
<evidence type="ECO:0000313" key="5">
    <source>
        <dbReference type="EMBL" id="MBS4197152.1"/>
    </source>
</evidence>
<dbReference type="Pfam" id="PF00392">
    <property type="entry name" value="GntR"/>
    <property type="match status" value="1"/>
</dbReference>
<keyword evidence="3" id="KW-0804">Transcription</keyword>
<dbReference type="PANTHER" id="PTHR43537:SF5">
    <property type="entry name" value="UXU OPERON TRANSCRIPTIONAL REGULATOR"/>
    <property type="match status" value="1"/>
</dbReference>
<dbReference type="InterPro" id="IPR036390">
    <property type="entry name" value="WH_DNA-bd_sf"/>
</dbReference>
<organism evidence="5 6">
    <name type="scientific">Lederbergia citri</name>
    <dbReference type="NCBI Taxonomy" id="2833580"/>
    <lineage>
        <taxon>Bacteria</taxon>
        <taxon>Bacillati</taxon>
        <taxon>Bacillota</taxon>
        <taxon>Bacilli</taxon>
        <taxon>Bacillales</taxon>
        <taxon>Bacillaceae</taxon>
        <taxon>Lederbergia</taxon>
    </lineage>
</organism>
<evidence type="ECO:0000256" key="2">
    <source>
        <dbReference type="ARBA" id="ARBA00023125"/>
    </source>
</evidence>
<dbReference type="SUPFAM" id="SSF46785">
    <property type="entry name" value="Winged helix' DNA-binding domain"/>
    <property type="match status" value="1"/>
</dbReference>
<proteinExistence type="predicted"/>
<protein>
    <submittedName>
        <fullName evidence="5">FadR family transcriptional regulator</fullName>
    </submittedName>
</protein>
<sequence length="230" mass="26675">MLVQRKQTLSEVVSARIKSYISENKCQPGDRLPTEKEIIEMLGVSRTIVREALKTLQSQGIIEIKQGLGIFVKEIKIQSIFRNISPFLTIDKVKFKEVIDTRIILELGAINLAINHYDLDKIKQMSYWNEALLEKAKKGEKPKTEDLNFHRSLMKATGNETYIQVSSIISEYFNMNHLEEIVDLEQYVASYKEHQSVIDCILNKDAEKAKQAMEEHLCHLYDLLNDWEED</sequence>
<dbReference type="InterPro" id="IPR011711">
    <property type="entry name" value="GntR_C"/>
</dbReference>
<dbReference type="AlphaFoldDB" id="A0A942TJE9"/>
<dbReference type="Gene3D" id="1.10.10.10">
    <property type="entry name" value="Winged helix-like DNA-binding domain superfamily/Winged helix DNA-binding domain"/>
    <property type="match status" value="1"/>
</dbReference>
<dbReference type="GO" id="GO:0003700">
    <property type="term" value="F:DNA-binding transcription factor activity"/>
    <property type="evidence" value="ECO:0007669"/>
    <property type="project" value="InterPro"/>
</dbReference>
<evidence type="ECO:0000313" key="6">
    <source>
        <dbReference type="Proteomes" id="UP000681414"/>
    </source>
</evidence>
<dbReference type="RefSeq" id="WP_213126331.1">
    <property type="nucleotide sequence ID" value="NZ_JAGYPG010000003.1"/>
</dbReference>
<keyword evidence="1" id="KW-0805">Transcription regulation</keyword>
<dbReference type="Pfam" id="PF07729">
    <property type="entry name" value="FCD"/>
    <property type="match status" value="1"/>
</dbReference>
<evidence type="ECO:0000256" key="3">
    <source>
        <dbReference type="ARBA" id="ARBA00023163"/>
    </source>
</evidence>
<dbReference type="GO" id="GO:0003677">
    <property type="term" value="F:DNA binding"/>
    <property type="evidence" value="ECO:0007669"/>
    <property type="project" value="UniProtKB-KW"/>
</dbReference>
<gene>
    <name evidence="5" type="ORF">KHA97_19035</name>
</gene>